<dbReference type="PANTHER" id="PTHR43166:SF35">
    <property type="entry name" value="L-CYSTINE IMPORT ATP-BINDING PROTEIN TCYN"/>
    <property type="match status" value="1"/>
</dbReference>
<evidence type="ECO:0000256" key="6">
    <source>
        <dbReference type="ARBA" id="ARBA00023136"/>
    </source>
</evidence>
<dbReference type="GO" id="GO:0015424">
    <property type="term" value="F:ABC-type amino acid transporter activity"/>
    <property type="evidence" value="ECO:0007669"/>
    <property type="project" value="InterPro"/>
</dbReference>
<dbReference type="InterPro" id="IPR017871">
    <property type="entry name" value="ABC_transporter-like_CS"/>
</dbReference>
<evidence type="ECO:0000256" key="3">
    <source>
        <dbReference type="ARBA" id="ARBA00022475"/>
    </source>
</evidence>
<dbReference type="Proteomes" id="UP000028091">
    <property type="component" value="Unassembled WGS sequence"/>
</dbReference>
<sequence>MSKERDAFMISATNLHKSYGQTPVLKGIDFTVQEGEVVAIIGPSGSGKTTLLRSLNSLDIPDKGELTVGEATIQFERYHKKDLLKLRQQSSMVFQHYHLFQNKRALENITEGLIVSQNMSKKEAEKVGEQFLTRIGLLHKKDAFPSELSGGQQQRIGIARALAMNPAVLLFDEPTSALDPEMVGEILEMIKDIASQGMTMVIVTHEISFAKDVADTVIFMADGEIVEQGSPEDVLIKPQHERTKQFLSRIHRGMWQGSEEDR</sequence>
<proteinExistence type="predicted"/>
<dbReference type="InterPro" id="IPR027417">
    <property type="entry name" value="P-loop_NTPase"/>
</dbReference>
<reference evidence="8 9" key="1">
    <citation type="submission" date="2012-09" db="EMBL/GenBank/DDBJ databases">
        <title>Genome Sequence of Bacillus sp. DW5-4.</title>
        <authorList>
            <person name="Lai Q."/>
            <person name="Liu Y."/>
            <person name="Shao Z."/>
        </authorList>
    </citation>
    <scope>NUCLEOTIDE SEQUENCE [LARGE SCALE GENOMIC DNA]</scope>
    <source>
        <strain evidence="8 9">DW5-4</strain>
    </source>
</reference>
<dbReference type="eggNOG" id="COG1126">
    <property type="taxonomic scope" value="Bacteria"/>
</dbReference>
<dbReference type="GO" id="GO:0005524">
    <property type="term" value="F:ATP binding"/>
    <property type="evidence" value="ECO:0007669"/>
    <property type="project" value="UniProtKB-KW"/>
</dbReference>
<evidence type="ECO:0000256" key="1">
    <source>
        <dbReference type="ARBA" id="ARBA00004202"/>
    </source>
</evidence>
<dbReference type="SUPFAM" id="SSF52540">
    <property type="entry name" value="P-loop containing nucleoside triphosphate hydrolases"/>
    <property type="match status" value="1"/>
</dbReference>
<dbReference type="PROSITE" id="PS50893">
    <property type="entry name" value="ABC_TRANSPORTER_2"/>
    <property type="match status" value="1"/>
</dbReference>
<dbReference type="GO" id="GO:0005886">
    <property type="term" value="C:plasma membrane"/>
    <property type="evidence" value="ECO:0007669"/>
    <property type="project" value="UniProtKB-SubCell"/>
</dbReference>
<dbReference type="GO" id="GO:0016887">
    <property type="term" value="F:ATP hydrolysis activity"/>
    <property type="evidence" value="ECO:0007669"/>
    <property type="project" value="InterPro"/>
</dbReference>
<evidence type="ECO:0000256" key="5">
    <source>
        <dbReference type="ARBA" id="ARBA00022840"/>
    </source>
</evidence>
<dbReference type="PROSITE" id="PS00211">
    <property type="entry name" value="ABC_TRANSPORTER_1"/>
    <property type="match status" value="1"/>
</dbReference>
<dbReference type="PIRSF" id="PIRSF039085">
    <property type="entry name" value="ABC_ATPase_HisP"/>
    <property type="match status" value="1"/>
</dbReference>
<keyword evidence="6" id="KW-0472">Membrane</keyword>
<protein>
    <submittedName>
        <fullName evidence="8">Amino acid ABC transporter ATP-binding protein</fullName>
    </submittedName>
</protein>
<dbReference type="InterPro" id="IPR003439">
    <property type="entry name" value="ABC_transporter-like_ATP-bd"/>
</dbReference>
<dbReference type="OrthoDB" id="9802185at2"/>
<keyword evidence="3" id="KW-1003">Cell membrane</keyword>
<dbReference type="SMART" id="SM00382">
    <property type="entry name" value="AAA"/>
    <property type="match status" value="1"/>
</dbReference>
<evidence type="ECO:0000313" key="9">
    <source>
        <dbReference type="Proteomes" id="UP000028091"/>
    </source>
</evidence>
<keyword evidence="5 8" id="KW-0067">ATP-binding</keyword>
<dbReference type="InterPro" id="IPR030679">
    <property type="entry name" value="ABC_ATPase_HisP-typ"/>
</dbReference>
<accession>A0A081L712</accession>
<keyword evidence="4" id="KW-0547">Nucleotide-binding</keyword>
<evidence type="ECO:0000313" key="8">
    <source>
        <dbReference type="EMBL" id="KEP25038.1"/>
    </source>
</evidence>
<dbReference type="InterPro" id="IPR003593">
    <property type="entry name" value="AAA+_ATPase"/>
</dbReference>
<name>A0A081L712_9BACI</name>
<comment type="subcellular location">
    <subcellularLocation>
        <location evidence="1">Cell membrane</location>
        <topology evidence="1">Peripheral membrane protein</topology>
    </subcellularLocation>
</comment>
<evidence type="ECO:0000256" key="2">
    <source>
        <dbReference type="ARBA" id="ARBA00022448"/>
    </source>
</evidence>
<gene>
    <name evidence="8" type="ORF">BA70_12335</name>
</gene>
<dbReference type="InterPro" id="IPR050086">
    <property type="entry name" value="MetN_ABC_transporter-like"/>
</dbReference>
<keyword evidence="9" id="KW-1185">Reference proteome</keyword>
<dbReference type="Gene3D" id="3.40.50.300">
    <property type="entry name" value="P-loop containing nucleotide triphosphate hydrolases"/>
    <property type="match status" value="1"/>
</dbReference>
<dbReference type="PANTHER" id="PTHR43166">
    <property type="entry name" value="AMINO ACID IMPORT ATP-BINDING PROTEIN"/>
    <property type="match status" value="1"/>
</dbReference>
<dbReference type="AlphaFoldDB" id="A0A081L712"/>
<evidence type="ECO:0000259" key="7">
    <source>
        <dbReference type="PROSITE" id="PS50893"/>
    </source>
</evidence>
<evidence type="ECO:0000256" key="4">
    <source>
        <dbReference type="ARBA" id="ARBA00022741"/>
    </source>
</evidence>
<organism evidence="8 9">
    <name type="scientific">Bacillus zhangzhouensis</name>
    <dbReference type="NCBI Taxonomy" id="1178540"/>
    <lineage>
        <taxon>Bacteria</taxon>
        <taxon>Bacillati</taxon>
        <taxon>Bacillota</taxon>
        <taxon>Bacilli</taxon>
        <taxon>Bacillales</taxon>
        <taxon>Bacillaceae</taxon>
        <taxon>Bacillus</taxon>
    </lineage>
</organism>
<comment type="caution">
    <text evidence="8">The sequence shown here is derived from an EMBL/GenBank/DDBJ whole genome shotgun (WGS) entry which is preliminary data.</text>
</comment>
<keyword evidence="2" id="KW-0813">Transport</keyword>
<dbReference type="EMBL" id="JOTP01000034">
    <property type="protein sequence ID" value="KEP25038.1"/>
    <property type="molecule type" value="Genomic_DNA"/>
</dbReference>
<feature type="domain" description="ABC transporter" evidence="7">
    <location>
        <begin position="10"/>
        <end position="247"/>
    </location>
</feature>
<dbReference type="Pfam" id="PF00005">
    <property type="entry name" value="ABC_tran"/>
    <property type="match status" value="1"/>
</dbReference>
<dbReference type="CDD" id="cd03262">
    <property type="entry name" value="ABC_HisP_GlnQ"/>
    <property type="match status" value="1"/>
</dbReference>